<evidence type="ECO:0008006" key="4">
    <source>
        <dbReference type="Google" id="ProtNLM"/>
    </source>
</evidence>
<dbReference type="Proteomes" id="UP001501757">
    <property type="component" value="Unassembled WGS sequence"/>
</dbReference>
<feature type="signal peptide" evidence="1">
    <location>
        <begin position="1"/>
        <end position="19"/>
    </location>
</feature>
<sequence length="180" mass="20468">MLRMLFVVAVWFAASSPMAAESLPVFHRLLAFNQQGELLVVKIKDRELWVTPGWYQNNNLTVKEGLEKLAGTYGLTISDLKLSGVFTLRMGKEQSPSTRLIYLANTQGQGDILPEGIDKIAWQPLTEALQTINLAHIRYQVKQIIANPQTVWGGTQKMRWEEGINRFEVVEDFYPLFAKD</sequence>
<dbReference type="CDD" id="cd02883">
    <property type="entry name" value="NUDIX_Hydrolase"/>
    <property type="match status" value="1"/>
</dbReference>
<feature type="chain" id="PRO_5046963094" description="Nudix hydrolase domain-containing protein" evidence="1">
    <location>
        <begin position="20"/>
        <end position="180"/>
    </location>
</feature>
<evidence type="ECO:0000313" key="2">
    <source>
        <dbReference type="EMBL" id="GAA0367908.1"/>
    </source>
</evidence>
<keyword evidence="1" id="KW-0732">Signal</keyword>
<protein>
    <recommendedName>
        <fullName evidence="4">Nudix hydrolase domain-containing protein</fullName>
    </recommendedName>
</protein>
<dbReference type="EMBL" id="BAAAEI010000023">
    <property type="protein sequence ID" value="GAA0367908.1"/>
    <property type="molecule type" value="Genomic_DNA"/>
</dbReference>
<name>A0ABN0XMG7_9ALTE</name>
<dbReference type="RefSeq" id="WP_343846702.1">
    <property type="nucleotide sequence ID" value="NZ_BAAAEI010000023.1"/>
</dbReference>
<keyword evidence="3" id="KW-1185">Reference proteome</keyword>
<reference evidence="2 3" key="1">
    <citation type="journal article" date="2019" name="Int. J. Syst. Evol. Microbiol.">
        <title>The Global Catalogue of Microorganisms (GCM) 10K type strain sequencing project: providing services to taxonomists for standard genome sequencing and annotation.</title>
        <authorList>
            <consortium name="The Broad Institute Genomics Platform"/>
            <consortium name="The Broad Institute Genome Sequencing Center for Infectious Disease"/>
            <person name="Wu L."/>
            <person name="Ma J."/>
        </authorList>
    </citation>
    <scope>NUCLEOTIDE SEQUENCE [LARGE SCALE GENOMIC DNA]</scope>
    <source>
        <strain evidence="2 3">JCM 13378</strain>
    </source>
</reference>
<evidence type="ECO:0000313" key="3">
    <source>
        <dbReference type="Proteomes" id="UP001501757"/>
    </source>
</evidence>
<gene>
    <name evidence="2" type="ORF">GCM10009092_35220</name>
</gene>
<comment type="caution">
    <text evidence="2">The sequence shown here is derived from an EMBL/GenBank/DDBJ whole genome shotgun (WGS) entry which is preliminary data.</text>
</comment>
<organism evidence="2 3">
    <name type="scientific">Bowmanella denitrificans</name>
    <dbReference type="NCBI Taxonomy" id="366582"/>
    <lineage>
        <taxon>Bacteria</taxon>
        <taxon>Pseudomonadati</taxon>
        <taxon>Pseudomonadota</taxon>
        <taxon>Gammaproteobacteria</taxon>
        <taxon>Alteromonadales</taxon>
        <taxon>Alteromonadaceae</taxon>
        <taxon>Bowmanella</taxon>
    </lineage>
</organism>
<accession>A0ABN0XMG7</accession>
<evidence type="ECO:0000256" key="1">
    <source>
        <dbReference type="SAM" id="SignalP"/>
    </source>
</evidence>
<proteinExistence type="predicted"/>